<dbReference type="InterPro" id="IPR015421">
    <property type="entry name" value="PyrdxlP-dep_Trfase_major"/>
</dbReference>
<evidence type="ECO:0000313" key="9">
    <source>
        <dbReference type="Proteomes" id="UP000308760"/>
    </source>
</evidence>
<evidence type="ECO:0000256" key="3">
    <source>
        <dbReference type="ARBA" id="ARBA00022793"/>
    </source>
</evidence>
<evidence type="ECO:0000256" key="2">
    <source>
        <dbReference type="ARBA" id="ARBA00009533"/>
    </source>
</evidence>
<dbReference type="PANTHER" id="PTHR45677">
    <property type="entry name" value="GLUTAMATE DECARBOXYLASE-RELATED"/>
    <property type="match status" value="1"/>
</dbReference>
<reference evidence="9" key="1">
    <citation type="submission" date="2019-04" db="EMBL/GenBank/DDBJ databases">
        <title>Nocardioides xinjiangensis sp. nov.</title>
        <authorList>
            <person name="Liu S."/>
        </authorList>
    </citation>
    <scope>NUCLEOTIDE SEQUENCE [LARGE SCALE GENOMIC DNA]</scope>
    <source>
        <strain evidence="9">18</strain>
    </source>
</reference>
<sequence>MDAIDVGIRFKREAPALAEPSDPLVLRDWFVDDLPAVGVGAEAVTAEIVERLLPLCKNEAHPQFCGFGDTGDDPAALAAGIIAMFTQQNLINQRFDAPVATFIEIAVLRWLREALGYVNPQREDIQTVWNVGGLITTGGTMSNTIAMMLARENQAPGTMQSGVEDPERFSIIVPAGVGHYSVRAACTWIGTGAHIIQVPTIGFRYDQDELRKALAEHEGRIMSVVAYAGDSRTQTIDRLADVAQIVREADPRIWLHADACWGLPMAFSERLRPRLAGIEQFDSVTVDPHKVLAIPYSLSALLVREPESLRTVSTFSDLIMQEDFAFGQVTPFVGTKSWGSLKLWAMMRSHGRAGLGQIAERRVALAGRFAELVDAHPRLVRLHDPDMAAVAFCYLPPGIEDGTGDVEAVNTFNKALHSALLADRRWFLHTFTLPDDLGRIAPGATVQALRLVSINPHLTEQHLTDLLAHLDALALDLC</sequence>
<dbReference type="GO" id="GO:0019752">
    <property type="term" value="P:carboxylic acid metabolic process"/>
    <property type="evidence" value="ECO:0007669"/>
    <property type="project" value="InterPro"/>
</dbReference>
<evidence type="ECO:0000313" key="8">
    <source>
        <dbReference type="EMBL" id="THV42034.1"/>
    </source>
</evidence>
<feature type="modified residue" description="N6-(pyridoxal phosphate)lysine" evidence="6">
    <location>
        <position position="290"/>
    </location>
</feature>
<name>A0A4S8QMT0_9ACTN</name>
<protein>
    <submittedName>
        <fullName evidence="8">Pyridoxal-dependent decarboxylase</fullName>
    </submittedName>
</protein>
<dbReference type="Pfam" id="PF00282">
    <property type="entry name" value="Pyridoxal_deC"/>
    <property type="match status" value="1"/>
</dbReference>
<keyword evidence="4 6" id="KW-0663">Pyridoxal phosphate</keyword>
<organism evidence="8 9">
    <name type="scientific">Glycomyces buryatensis</name>
    <dbReference type="NCBI Taxonomy" id="2570927"/>
    <lineage>
        <taxon>Bacteria</taxon>
        <taxon>Bacillati</taxon>
        <taxon>Actinomycetota</taxon>
        <taxon>Actinomycetes</taxon>
        <taxon>Glycomycetales</taxon>
        <taxon>Glycomycetaceae</taxon>
        <taxon>Glycomyces</taxon>
    </lineage>
</organism>
<dbReference type="Proteomes" id="UP000308760">
    <property type="component" value="Unassembled WGS sequence"/>
</dbReference>
<evidence type="ECO:0000256" key="6">
    <source>
        <dbReference type="PIRSR" id="PIRSR602129-50"/>
    </source>
</evidence>
<evidence type="ECO:0000256" key="4">
    <source>
        <dbReference type="ARBA" id="ARBA00022898"/>
    </source>
</evidence>
<reference evidence="8 9" key="2">
    <citation type="submission" date="2019-05" db="EMBL/GenBank/DDBJ databases">
        <title>Glycomyces buryatensis sp. nov.</title>
        <authorList>
            <person name="Nikitina E."/>
        </authorList>
    </citation>
    <scope>NUCLEOTIDE SEQUENCE [LARGE SCALE GENOMIC DNA]</scope>
    <source>
        <strain evidence="8 9">18</strain>
    </source>
</reference>
<accession>A0A4S8QMT0</accession>
<dbReference type="OrthoDB" id="3335676at2"/>
<dbReference type="GO" id="GO:0030170">
    <property type="term" value="F:pyridoxal phosphate binding"/>
    <property type="evidence" value="ECO:0007669"/>
    <property type="project" value="InterPro"/>
</dbReference>
<dbReference type="EMBL" id="STGY01000032">
    <property type="protein sequence ID" value="THV42034.1"/>
    <property type="molecule type" value="Genomic_DNA"/>
</dbReference>
<dbReference type="AlphaFoldDB" id="A0A4S8QMT0"/>
<keyword evidence="5 7" id="KW-0456">Lyase</keyword>
<evidence type="ECO:0000256" key="7">
    <source>
        <dbReference type="RuleBase" id="RU000382"/>
    </source>
</evidence>
<keyword evidence="3" id="KW-0210">Decarboxylase</keyword>
<dbReference type="PANTHER" id="PTHR45677:SF8">
    <property type="entry name" value="CYSTEINE SULFINIC ACID DECARBOXYLASE"/>
    <property type="match status" value="1"/>
</dbReference>
<dbReference type="Gene3D" id="3.40.640.10">
    <property type="entry name" value="Type I PLP-dependent aspartate aminotransferase-like (Major domain)"/>
    <property type="match status" value="1"/>
</dbReference>
<dbReference type="Gene3D" id="3.90.1150.170">
    <property type="match status" value="1"/>
</dbReference>
<dbReference type="InterPro" id="IPR015424">
    <property type="entry name" value="PyrdxlP-dep_Trfase"/>
</dbReference>
<evidence type="ECO:0000256" key="5">
    <source>
        <dbReference type="ARBA" id="ARBA00023239"/>
    </source>
</evidence>
<dbReference type="InterPro" id="IPR002129">
    <property type="entry name" value="PyrdxlP-dep_de-COase"/>
</dbReference>
<gene>
    <name evidence="8" type="ORF">FAB82_08840</name>
</gene>
<comment type="caution">
    <text evidence="8">The sequence shown here is derived from an EMBL/GenBank/DDBJ whole genome shotgun (WGS) entry which is preliminary data.</text>
</comment>
<dbReference type="GO" id="GO:0004058">
    <property type="term" value="F:aromatic-L-amino-acid decarboxylase activity"/>
    <property type="evidence" value="ECO:0007669"/>
    <property type="project" value="UniProtKB-ARBA"/>
</dbReference>
<keyword evidence="9" id="KW-1185">Reference proteome</keyword>
<dbReference type="SUPFAM" id="SSF53383">
    <property type="entry name" value="PLP-dependent transferases"/>
    <property type="match status" value="1"/>
</dbReference>
<proteinExistence type="inferred from homology"/>
<comment type="cofactor">
    <cofactor evidence="1 6 7">
        <name>pyridoxal 5'-phosphate</name>
        <dbReference type="ChEBI" id="CHEBI:597326"/>
    </cofactor>
</comment>
<dbReference type="GO" id="GO:0005737">
    <property type="term" value="C:cytoplasm"/>
    <property type="evidence" value="ECO:0007669"/>
    <property type="project" value="TreeGrafter"/>
</dbReference>
<comment type="similarity">
    <text evidence="2 7">Belongs to the group II decarboxylase family.</text>
</comment>
<evidence type="ECO:0000256" key="1">
    <source>
        <dbReference type="ARBA" id="ARBA00001933"/>
    </source>
</evidence>